<dbReference type="InterPro" id="IPR035758">
    <property type="entry name" value="NoxO1_SH3_2"/>
</dbReference>
<dbReference type="GO" id="GO:0042554">
    <property type="term" value="P:superoxide anion generation"/>
    <property type="evidence" value="ECO:0007669"/>
    <property type="project" value="TreeGrafter"/>
</dbReference>
<dbReference type="SUPFAM" id="SSF64268">
    <property type="entry name" value="PX domain"/>
    <property type="match status" value="1"/>
</dbReference>
<dbReference type="EMBL" id="JARO02000135">
    <property type="protein sequence ID" value="KPP79746.1"/>
    <property type="molecule type" value="Genomic_DNA"/>
</dbReference>
<evidence type="ECO:0000259" key="4">
    <source>
        <dbReference type="PROSITE" id="PS50002"/>
    </source>
</evidence>
<dbReference type="PANTHER" id="PTHR15706:SF10">
    <property type="entry name" value="NADPH OXIDASE ORGANIZER 1"/>
    <property type="match status" value="1"/>
</dbReference>
<dbReference type="InterPro" id="IPR001452">
    <property type="entry name" value="SH3_domain"/>
</dbReference>
<dbReference type="InterPro" id="IPR051228">
    <property type="entry name" value="NADPH_Oxidase/PX-Domain"/>
</dbReference>
<protein>
    <submittedName>
        <fullName evidence="5">NADPH oxidase organizer 1-like</fullName>
    </submittedName>
</protein>
<feature type="region of interest" description="Disordered" evidence="3">
    <location>
        <begin position="290"/>
        <end position="356"/>
    </location>
</feature>
<dbReference type="SUPFAM" id="SSF50044">
    <property type="entry name" value="SH3-domain"/>
    <property type="match status" value="2"/>
</dbReference>
<feature type="non-terminal residue" evidence="5">
    <location>
        <position position="440"/>
    </location>
</feature>
<dbReference type="FunFam" id="2.30.30.40:FF:000219">
    <property type="entry name" value="NADPH oxidase organizer 1"/>
    <property type="match status" value="1"/>
</dbReference>
<dbReference type="Gene3D" id="2.30.30.40">
    <property type="entry name" value="SH3 Domains"/>
    <property type="match status" value="2"/>
</dbReference>
<dbReference type="GO" id="GO:0016176">
    <property type="term" value="F:superoxide-generating NADPH oxidase activator activity"/>
    <property type="evidence" value="ECO:0007669"/>
    <property type="project" value="TreeGrafter"/>
</dbReference>
<dbReference type="InterPro" id="IPR036028">
    <property type="entry name" value="SH3-like_dom_sf"/>
</dbReference>
<dbReference type="Proteomes" id="UP000034805">
    <property type="component" value="Unassembled WGS sequence"/>
</dbReference>
<feature type="domain" description="SH3" evidence="4">
    <location>
        <begin position="200"/>
        <end position="259"/>
    </location>
</feature>
<feature type="compositionally biased region" description="Low complexity" evidence="3">
    <location>
        <begin position="292"/>
        <end position="302"/>
    </location>
</feature>
<dbReference type="GO" id="GO:0035091">
    <property type="term" value="F:phosphatidylinositol binding"/>
    <property type="evidence" value="ECO:0007669"/>
    <property type="project" value="InterPro"/>
</dbReference>
<dbReference type="Pfam" id="PF14604">
    <property type="entry name" value="SH3_9"/>
    <property type="match status" value="1"/>
</dbReference>
<evidence type="ECO:0000256" key="1">
    <source>
        <dbReference type="ARBA" id="ARBA00022443"/>
    </source>
</evidence>
<gene>
    <name evidence="5" type="ORF">Z043_100647</name>
</gene>
<dbReference type="PROSITE" id="PS50002">
    <property type="entry name" value="SH3"/>
    <property type="match status" value="1"/>
</dbReference>
<feature type="region of interest" description="Disordered" evidence="3">
    <location>
        <begin position="182"/>
        <end position="201"/>
    </location>
</feature>
<comment type="caution">
    <text evidence="5">The sequence shown here is derived from an EMBL/GenBank/DDBJ whole genome shotgun (WGS) entry which is preliminary data.</text>
</comment>
<dbReference type="AlphaFoldDB" id="A0A0P7W074"/>
<sequence>MLNFQSREPKSMLHLKFLEKYCDKLMKCDPNVTRNNVLVQFFLPRSQDLQPDFAKNWYPLFCPSWGHSLCQDTHTHTHTRTHIITVTVVHVGPLPSVIIMPSEDTLDPPKPGNVSTITQPFVTETYSCVAPYETKDTKNRPFKVAVKDTVDVLIKDKGGWWLVENEDKHLAWFPAPYLEKQVEEQEEEEEENAQEGSPKEEGVLYRAVKNYTSTQEDEVSVNVGAVVEVRQKSDNGWWLVRYDGKAGYLPAMYLQPYTDPHLRFLNLQREMHTSAQFSRSRSNLLEVQHHTLSQSQRSLQLLPHEPQRGGLEPTDRQKSRSLNTLSGATPPHPPPTIIVMGAEDKEGSSDGSQFSFGDDDTSLNGSFNGSTLSLSHSDMQEQLRCCRTPPPPTTGRRQSDVGPYLGSLAHSRSDPRLFKMPTTPKVPPRPQAQEILSRCT</sequence>
<feature type="compositionally biased region" description="Acidic residues" evidence="3">
    <location>
        <begin position="184"/>
        <end position="193"/>
    </location>
</feature>
<organism evidence="5 6">
    <name type="scientific">Scleropages formosus</name>
    <name type="common">Asian bonytongue</name>
    <name type="synonym">Osteoglossum formosum</name>
    <dbReference type="NCBI Taxonomy" id="113540"/>
    <lineage>
        <taxon>Eukaryota</taxon>
        <taxon>Metazoa</taxon>
        <taxon>Chordata</taxon>
        <taxon>Craniata</taxon>
        <taxon>Vertebrata</taxon>
        <taxon>Euteleostomi</taxon>
        <taxon>Actinopterygii</taxon>
        <taxon>Neopterygii</taxon>
        <taxon>Teleostei</taxon>
        <taxon>Osteoglossocephala</taxon>
        <taxon>Osteoglossomorpha</taxon>
        <taxon>Osteoglossiformes</taxon>
        <taxon>Osteoglossidae</taxon>
        <taxon>Scleropages</taxon>
    </lineage>
</organism>
<keyword evidence="1 2" id="KW-0728">SH3 domain</keyword>
<evidence type="ECO:0000313" key="6">
    <source>
        <dbReference type="Proteomes" id="UP000034805"/>
    </source>
</evidence>
<dbReference type="Gene3D" id="3.30.1520.10">
    <property type="entry name" value="Phox-like domain"/>
    <property type="match status" value="1"/>
</dbReference>
<name>A0A0P7W074_SCLFO</name>
<proteinExistence type="predicted"/>
<dbReference type="PANTHER" id="PTHR15706">
    <property type="entry name" value="SH3 MULTIPLE DOMAIN"/>
    <property type="match status" value="1"/>
</dbReference>
<dbReference type="SMART" id="SM00326">
    <property type="entry name" value="SH3"/>
    <property type="match status" value="2"/>
</dbReference>
<dbReference type="FunFam" id="2.30.30.40:FF:000233">
    <property type="entry name" value="NADPH oxidase organizer 1"/>
    <property type="match status" value="1"/>
</dbReference>
<dbReference type="GO" id="GO:0005737">
    <property type="term" value="C:cytoplasm"/>
    <property type="evidence" value="ECO:0007669"/>
    <property type="project" value="TreeGrafter"/>
</dbReference>
<dbReference type="InterPro" id="IPR036871">
    <property type="entry name" value="PX_dom_sf"/>
</dbReference>
<evidence type="ECO:0000256" key="2">
    <source>
        <dbReference type="PROSITE-ProRule" id="PRU00192"/>
    </source>
</evidence>
<dbReference type="STRING" id="113540.ENSSFOP00015037009"/>
<evidence type="ECO:0000256" key="3">
    <source>
        <dbReference type="SAM" id="MobiDB-lite"/>
    </source>
</evidence>
<dbReference type="CDD" id="cd12024">
    <property type="entry name" value="SH3_NoxO1_2"/>
    <property type="match status" value="1"/>
</dbReference>
<evidence type="ECO:0000313" key="5">
    <source>
        <dbReference type="EMBL" id="KPP79746.1"/>
    </source>
</evidence>
<accession>A0A0P7W074</accession>
<feature type="region of interest" description="Disordered" evidence="3">
    <location>
        <begin position="409"/>
        <end position="440"/>
    </location>
</feature>
<reference evidence="5 6" key="1">
    <citation type="submission" date="2015-08" db="EMBL/GenBank/DDBJ databases">
        <title>The genome of the Asian arowana (Scleropages formosus).</title>
        <authorList>
            <person name="Tan M.H."/>
            <person name="Gan H.M."/>
            <person name="Croft L.J."/>
            <person name="Austin C.M."/>
        </authorList>
    </citation>
    <scope>NUCLEOTIDE SEQUENCE [LARGE SCALE GENOMIC DNA]</scope>
    <source>
        <strain evidence="5">Aro1</strain>
    </source>
</reference>